<feature type="transmembrane region" description="Helical" evidence="1">
    <location>
        <begin position="168"/>
        <end position="190"/>
    </location>
</feature>
<dbReference type="EMBL" id="JACRTC010000006">
    <property type="protein sequence ID" value="MBC8571030.1"/>
    <property type="molecule type" value="Genomic_DNA"/>
</dbReference>
<feature type="transmembrane region" description="Helical" evidence="1">
    <location>
        <begin position="236"/>
        <end position="264"/>
    </location>
</feature>
<dbReference type="InterPro" id="IPR010380">
    <property type="entry name" value="DUF975"/>
</dbReference>
<protein>
    <submittedName>
        <fullName evidence="2">DUF975 family protein</fullName>
    </submittedName>
</protein>
<evidence type="ECO:0000313" key="2">
    <source>
        <dbReference type="EMBL" id="MBC8571030.1"/>
    </source>
</evidence>
<dbReference type="PANTHER" id="PTHR40076">
    <property type="entry name" value="MEMBRANE PROTEIN-RELATED"/>
    <property type="match status" value="1"/>
</dbReference>
<proteinExistence type="predicted"/>
<accession>A0A926EDE6</accession>
<gene>
    <name evidence="2" type="ORF">H8709_09340</name>
</gene>
<feature type="transmembrane region" description="Helical" evidence="1">
    <location>
        <begin position="21"/>
        <end position="54"/>
    </location>
</feature>
<name>A0A926EDE6_9FIRM</name>
<dbReference type="Pfam" id="PF06161">
    <property type="entry name" value="DUF975"/>
    <property type="match status" value="1"/>
</dbReference>
<reference evidence="2" key="1">
    <citation type="submission" date="2020-08" db="EMBL/GenBank/DDBJ databases">
        <title>Genome public.</title>
        <authorList>
            <person name="Liu C."/>
            <person name="Sun Q."/>
        </authorList>
    </citation>
    <scope>NUCLEOTIDE SEQUENCE</scope>
    <source>
        <strain evidence="2">NSJ-54</strain>
    </source>
</reference>
<dbReference type="Proteomes" id="UP000660861">
    <property type="component" value="Unassembled WGS sequence"/>
</dbReference>
<dbReference type="PANTHER" id="PTHR40076:SF1">
    <property type="entry name" value="MEMBRANE PROTEIN"/>
    <property type="match status" value="1"/>
</dbReference>
<comment type="caution">
    <text evidence="2">The sequence shown here is derived from an EMBL/GenBank/DDBJ whole genome shotgun (WGS) entry which is preliminary data.</text>
</comment>
<keyword evidence="1" id="KW-1133">Transmembrane helix</keyword>
<keyword evidence="3" id="KW-1185">Reference proteome</keyword>
<keyword evidence="1" id="KW-0472">Membrane</keyword>
<evidence type="ECO:0000256" key="1">
    <source>
        <dbReference type="SAM" id="Phobius"/>
    </source>
</evidence>
<feature type="transmembrane region" description="Helical" evidence="1">
    <location>
        <begin position="137"/>
        <end position="156"/>
    </location>
</feature>
<keyword evidence="1" id="KW-0812">Transmembrane</keyword>
<dbReference type="RefSeq" id="WP_262398120.1">
    <property type="nucleotide sequence ID" value="NZ_JACRTC010000006.1"/>
</dbReference>
<feature type="transmembrane region" description="Helical" evidence="1">
    <location>
        <begin position="74"/>
        <end position="100"/>
    </location>
</feature>
<sequence>MEEKMLRRKIKRDARSALCNNWGKAVCILMIMLAVGVLFALFESVISVALGMHTFRELLFLDGYAPEAISVTRLALSGAMLLLSFLVLAPLSIGVLQWYYRITGGESPEISSIFAMFSSMKTYWKSIWLSFNITIRSAIWTAFLTGPGALILYWGVQTLRRVEGNTGKALAITGILSGLVLFLLGTVFLLTTLSKYLLAFYLFAEGPEVKVSEAIRASLKYTWEHRFRLFGFFLSFLPWFILCILMVPVLYVAPYLSCATAIYARYLIQLGRSKEMEATKAYEAPVHSDAPVVDVADYNEEIRP</sequence>
<evidence type="ECO:0000313" key="3">
    <source>
        <dbReference type="Proteomes" id="UP000660861"/>
    </source>
</evidence>
<dbReference type="AlphaFoldDB" id="A0A926EDE6"/>
<organism evidence="2 3">
    <name type="scientific">Zongyangia hominis</name>
    <dbReference type="NCBI Taxonomy" id="2763677"/>
    <lineage>
        <taxon>Bacteria</taxon>
        <taxon>Bacillati</taxon>
        <taxon>Bacillota</taxon>
        <taxon>Clostridia</taxon>
        <taxon>Eubacteriales</taxon>
        <taxon>Oscillospiraceae</taxon>
        <taxon>Zongyangia</taxon>
    </lineage>
</organism>